<evidence type="ECO:0000259" key="9">
    <source>
        <dbReference type="Pfam" id="PF02366"/>
    </source>
</evidence>
<keyword evidence="4" id="KW-0328">Glycosyltransferase</keyword>
<keyword evidence="7" id="KW-1133">Transmembrane helix</keyword>
<gene>
    <name evidence="10" type="ORF">CPB84DRAFT_836063</name>
</gene>
<sequence>MKPSAVAVDFGTSDPDDFEQIPYPHSSSNITNPTPITANTWTSIDRDEELPLHYMSEEKARRRVKNPPAVLGPVDGAGEYEHKEFLSQNMDHLPPIIYTLLSCWTRFHRIGASNIVVWDEAHFGKFGSHYLKREFYFDVHPRWGRCWSASRGC</sequence>
<reference evidence="10" key="1">
    <citation type="submission" date="2020-11" db="EMBL/GenBank/DDBJ databases">
        <authorList>
            <consortium name="DOE Joint Genome Institute"/>
            <person name="Ahrendt S."/>
            <person name="Riley R."/>
            <person name="Andreopoulos W."/>
            <person name="LaButti K."/>
            <person name="Pangilinan J."/>
            <person name="Ruiz-duenas F.J."/>
            <person name="Barrasa J.M."/>
            <person name="Sanchez-Garcia M."/>
            <person name="Camarero S."/>
            <person name="Miyauchi S."/>
            <person name="Serrano A."/>
            <person name="Linde D."/>
            <person name="Babiker R."/>
            <person name="Drula E."/>
            <person name="Ayuso-Fernandez I."/>
            <person name="Pacheco R."/>
            <person name="Padilla G."/>
            <person name="Ferreira P."/>
            <person name="Barriuso J."/>
            <person name="Kellner H."/>
            <person name="Castanera R."/>
            <person name="Alfaro M."/>
            <person name="Ramirez L."/>
            <person name="Pisabarro A.G."/>
            <person name="Kuo A."/>
            <person name="Tritt A."/>
            <person name="Lipzen A."/>
            <person name="He G."/>
            <person name="Yan M."/>
            <person name="Ng V."/>
            <person name="Cullen D."/>
            <person name="Martin F."/>
            <person name="Rosso M.-N."/>
            <person name="Henrissat B."/>
            <person name="Hibbett D."/>
            <person name="Martinez A.T."/>
            <person name="Grigoriev I.V."/>
        </authorList>
    </citation>
    <scope>NUCLEOTIDE SEQUENCE</scope>
    <source>
        <strain evidence="10">AH 44721</strain>
    </source>
</reference>
<organism evidence="10 11">
    <name type="scientific">Gymnopilus junonius</name>
    <name type="common">Spectacular rustgill mushroom</name>
    <name type="synonym">Gymnopilus spectabilis subsp. junonius</name>
    <dbReference type="NCBI Taxonomy" id="109634"/>
    <lineage>
        <taxon>Eukaryota</taxon>
        <taxon>Fungi</taxon>
        <taxon>Dikarya</taxon>
        <taxon>Basidiomycota</taxon>
        <taxon>Agaricomycotina</taxon>
        <taxon>Agaricomycetes</taxon>
        <taxon>Agaricomycetidae</taxon>
        <taxon>Agaricales</taxon>
        <taxon>Agaricineae</taxon>
        <taxon>Hymenogastraceae</taxon>
        <taxon>Gymnopilus</taxon>
    </lineage>
</organism>
<evidence type="ECO:0000256" key="6">
    <source>
        <dbReference type="ARBA" id="ARBA00022692"/>
    </source>
</evidence>
<dbReference type="GO" id="GO:0004169">
    <property type="term" value="F:dolichyl-phosphate-mannose-protein mannosyltransferase activity"/>
    <property type="evidence" value="ECO:0007669"/>
    <property type="project" value="TreeGrafter"/>
</dbReference>
<keyword evidence="6" id="KW-0812">Transmembrane</keyword>
<dbReference type="PANTHER" id="PTHR10050:SF46">
    <property type="entry name" value="PROTEIN O-MANNOSYL-TRANSFERASE 2"/>
    <property type="match status" value="1"/>
</dbReference>
<feature type="domain" description="ArnT-like N-terminal" evidence="9">
    <location>
        <begin position="97"/>
        <end position="144"/>
    </location>
</feature>
<accession>A0A9P5TNA3</accession>
<evidence type="ECO:0000313" key="10">
    <source>
        <dbReference type="EMBL" id="KAF8902816.1"/>
    </source>
</evidence>
<dbReference type="InterPro" id="IPR027005">
    <property type="entry name" value="PMT-like"/>
</dbReference>
<dbReference type="GO" id="GO:0016020">
    <property type="term" value="C:membrane"/>
    <property type="evidence" value="ECO:0007669"/>
    <property type="project" value="InterPro"/>
</dbReference>
<dbReference type="OrthoDB" id="3005682at2759"/>
<protein>
    <recommendedName>
        <fullName evidence="9">ArnT-like N-terminal domain-containing protein</fullName>
    </recommendedName>
</protein>
<dbReference type="EMBL" id="JADNYJ010000034">
    <property type="protein sequence ID" value="KAF8902816.1"/>
    <property type="molecule type" value="Genomic_DNA"/>
</dbReference>
<proteinExistence type="inferred from homology"/>
<dbReference type="Pfam" id="PF02366">
    <property type="entry name" value="PMT"/>
    <property type="match status" value="1"/>
</dbReference>
<comment type="subcellular location">
    <subcellularLocation>
        <location evidence="1">Endomembrane system</location>
        <topology evidence="1">Multi-pass membrane protein</topology>
    </subcellularLocation>
</comment>
<evidence type="ECO:0000256" key="7">
    <source>
        <dbReference type="ARBA" id="ARBA00022989"/>
    </source>
</evidence>
<comment type="caution">
    <text evidence="10">The sequence shown here is derived from an EMBL/GenBank/DDBJ whole genome shotgun (WGS) entry which is preliminary data.</text>
</comment>
<evidence type="ECO:0000256" key="4">
    <source>
        <dbReference type="ARBA" id="ARBA00022676"/>
    </source>
</evidence>
<name>A0A9P5TNA3_GYMJU</name>
<dbReference type="AlphaFoldDB" id="A0A9P5TNA3"/>
<evidence type="ECO:0000256" key="5">
    <source>
        <dbReference type="ARBA" id="ARBA00022679"/>
    </source>
</evidence>
<dbReference type="Proteomes" id="UP000724874">
    <property type="component" value="Unassembled WGS sequence"/>
</dbReference>
<comment type="pathway">
    <text evidence="2">Protein modification; protein glycosylation.</text>
</comment>
<evidence type="ECO:0000256" key="8">
    <source>
        <dbReference type="ARBA" id="ARBA00023136"/>
    </source>
</evidence>
<keyword evidence="11" id="KW-1185">Reference proteome</keyword>
<evidence type="ECO:0000313" key="11">
    <source>
        <dbReference type="Proteomes" id="UP000724874"/>
    </source>
</evidence>
<keyword evidence="8" id="KW-0472">Membrane</keyword>
<evidence type="ECO:0000256" key="1">
    <source>
        <dbReference type="ARBA" id="ARBA00004127"/>
    </source>
</evidence>
<evidence type="ECO:0000256" key="2">
    <source>
        <dbReference type="ARBA" id="ARBA00004922"/>
    </source>
</evidence>
<dbReference type="GO" id="GO:0005783">
    <property type="term" value="C:endoplasmic reticulum"/>
    <property type="evidence" value="ECO:0007669"/>
    <property type="project" value="TreeGrafter"/>
</dbReference>
<evidence type="ECO:0000256" key="3">
    <source>
        <dbReference type="ARBA" id="ARBA00007222"/>
    </source>
</evidence>
<dbReference type="PANTHER" id="PTHR10050">
    <property type="entry name" value="DOLICHYL-PHOSPHATE-MANNOSE--PROTEIN MANNOSYLTRANSFERASE"/>
    <property type="match status" value="1"/>
</dbReference>
<keyword evidence="5" id="KW-0808">Transferase</keyword>
<comment type="similarity">
    <text evidence="3">Belongs to the glycosyltransferase 39 family.</text>
</comment>
<dbReference type="InterPro" id="IPR003342">
    <property type="entry name" value="ArnT-like_N"/>
</dbReference>